<evidence type="ECO:0000313" key="4">
    <source>
        <dbReference type="Proteomes" id="UP001612928"/>
    </source>
</evidence>
<dbReference type="Gene3D" id="1.50.10.20">
    <property type="match status" value="2"/>
</dbReference>
<dbReference type="Proteomes" id="UP001612928">
    <property type="component" value="Unassembled WGS sequence"/>
</dbReference>
<gene>
    <name evidence="3" type="primary">lanKC</name>
    <name evidence="3" type="ORF">ACIBP5_26305</name>
</gene>
<dbReference type="SMART" id="SM01260">
    <property type="entry name" value="LANC_like"/>
    <property type="match status" value="1"/>
</dbReference>
<evidence type="ECO:0000313" key="3">
    <source>
        <dbReference type="EMBL" id="MFI7443498.1"/>
    </source>
</evidence>
<dbReference type="SMART" id="SM00220">
    <property type="entry name" value="S_TKc"/>
    <property type="match status" value="1"/>
</dbReference>
<evidence type="ECO:0000256" key="1">
    <source>
        <dbReference type="SAM" id="MobiDB-lite"/>
    </source>
</evidence>
<accession>A0ABW8AA27</accession>
<dbReference type="InterPro" id="IPR053524">
    <property type="entry name" value="Aerial_hyphae_peptide-synth"/>
</dbReference>
<reference evidence="3 4" key="1">
    <citation type="submission" date="2024-10" db="EMBL/GenBank/DDBJ databases">
        <title>The Natural Products Discovery Center: Release of the First 8490 Sequenced Strains for Exploring Actinobacteria Biosynthetic Diversity.</title>
        <authorList>
            <person name="Kalkreuter E."/>
            <person name="Kautsar S.A."/>
            <person name="Yang D."/>
            <person name="Bader C.D."/>
            <person name="Teijaro C.N."/>
            <person name="Fluegel L."/>
            <person name="Davis C.M."/>
            <person name="Simpson J.R."/>
            <person name="Lauterbach L."/>
            <person name="Steele A.D."/>
            <person name="Gui C."/>
            <person name="Meng S."/>
            <person name="Li G."/>
            <person name="Viehrig K."/>
            <person name="Ye F."/>
            <person name="Su P."/>
            <person name="Kiefer A.F."/>
            <person name="Nichols A."/>
            <person name="Cepeda A.J."/>
            <person name="Yan W."/>
            <person name="Fan B."/>
            <person name="Jiang Y."/>
            <person name="Adhikari A."/>
            <person name="Zheng C.-J."/>
            <person name="Schuster L."/>
            <person name="Cowan T.M."/>
            <person name="Smanski M.J."/>
            <person name="Chevrette M.G."/>
            <person name="De Carvalho L.P.S."/>
            <person name="Shen B."/>
        </authorList>
    </citation>
    <scope>NUCLEOTIDE SEQUENCE [LARGE SCALE GENOMIC DNA]</scope>
    <source>
        <strain evidence="3 4">NPDC049503</strain>
    </source>
</reference>
<comment type="caution">
    <text evidence="3">The sequence shown here is derived from an EMBL/GenBank/DDBJ whole genome shotgun (WGS) entry which is preliminary data.</text>
</comment>
<dbReference type="Pfam" id="PF00069">
    <property type="entry name" value="Pkinase"/>
    <property type="match status" value="1"/>
</dbReference>
<dbReference type="InterPro" id="IPR011009">
    <property type="entry name" value="Kinase-like_dom_sf"/>
</dbReference>
<feature type="domain" description="Protein kinase" evidence="2">
    <location>
        <begin position="227"/>
        <end position="562"/>
    </location>
</feature>
<evidence type="ECO:0000259" key="2">
    <source>
        <dbReference type="PROSITE" id="PS50011"/>
    </source>
</evidence>
<dbReference type="Gene3D" id="3.30.200.20">
    <property type="entry name" value="Phosphorylase Kinase, domain 1"/>
    <property type="match status" value="1"/>
</dbReference>
<dbReference type="Gene3D" id="1.10.510.10">
    <property type="entry name" value="Transferase(Phosphotransferase) domain 1"/>
    <property type="match status" value="1"/>
</dbReference>
<name>A0ABW8AA27_9ACTN</name>
<dbReference type="EMBL" id="JBITMB010000006">
    <property type="protein sequence ID" value="MFI7443498.1"/>
    <property type="molecule type" value="Genomic_DNA"/>
</dbReference>
<sequence length="910" mass="97610">MVQYYTLADSLFYEDATRWSAGAGHLGQAAFGVSARPVPDGWTRRRRTVWESLEPVGRTSPEQGWKIHVSATLENADRLCTAVWDYCVEHGVPFKHLIDRNMLLVFNAKYTPRGTSGKLITVYPPPERFAAVVTDLAELTRGERGPYILSDLRIGDGPVYVRFGGFVRMRCVDENGRITMGIRRPDGVLVPDRRTPSFAPPDWVEIPEVLRPHLEARRAATAHAPPYRVERALHFSNAGGVYVATRKTDGLRVVLKEARPHTAIDNNHLDAPARLRAECRALRALAGVRGVPALYDEFVLDGHHFLVQEYVEGDPLAVWIALNHPWATMAEPEPDDLAAYTRKALRIVESLAAVLDELHGRGMVFGDLHLGNVMVTPEGTAALVDFELAFDAAREGWRPGLGAMGFVGKGRQGAELDRYALSAVMLAMFLPFSKIHALQPGKVHQLVRVVTRDFPVPAGWAETVLRELAPAGTGLREPTPAETGLREPTPAETGLREPTPAETGLREPAGPADAGTYGRSGEPEDPLPDWPAMSKRVAAGILACATPEREDRLFPGDVQQFTSGGLSFGYGAAGVLWALDVTGHGRHPDHERWLLRAAERAEFPCPGFYDGVAGIAYALDHLGHADAAAGLLQRHPPPDRTGVSLASGLAGIGGAYLHLGLRWGDRDRVRAALAIAERLARAVSDATVGGGAAGGGAVGGGAVGGGAVGGGAVGGGAAPPAGLMRGWSGVALFLLRVYEHTGDRAWLDSAVRAVHRDLDACVTSSHGALMVEEAGARLLPYLETGSAGIALVIDELLPHTGDARVRESLPGLLRACTPWLAVQSDLFRGKTGLLLTLARLGRPGWERHREVLAWHAIEYRGHLLFPGNLGYRLSTDLATGSAGVLLALAGDADGDLPFLPFFSRRPAGTP</sequence>
<dbReference type="CDD" id="cd04791">
    <property type="entry name" value="LanC_SerThrkinase"/>
    <property type="match status" value="1"/>
</dbReference>
<organism evidence="3 4">
    <name type="scientific">Nonomuraea indica</name>
    <dbReference type="NCBI Taxonomy" id="1581193"/>
    <lineage>
        <taxon>Bacteria</taxon>
        <taxon>Bacillati</taxon>
        <taxon>Actinomycetota</taxon>
        <taxon>Actinomycetes</taxon>
        <taxon>Streptosporangiales</taxon>
        <taxon>Streptosporangiaceae</taxon>
        <taxon>Nonomuraea</taxon>
    </lineage>
</organism>
<dbReference type="InterPro" id="IPR007822">
    <property type="entry name" value="LANC-like"/>
</dbReference>
<dbReference type="Pfam" id="PF25816">
    <property type="entry name" value="RamC_N"/>
    <property type="match status" value="1"/>
</dbReference>
<dbReference type="SUPFAM" id="SSF56112">
    <property type="entry name" value="Protein kinase-like (PK-like)"/>
    <property type="match status" value="1"/>
</dbReference>
<dbReference type="PROSITE" id="PS50011">
    <property type="entry name" value="PROTEIN_KINASE_DOM"/>
    <property type="match status" value="1"/>
</dbReference>
<proteinExistence type="predicted"/>
<dbReference type="InterPro" id="IPR057929">
    <property type="entry name" value="RamC_N"/>
</dbReference>
<dbReference type="RefSeq" id="WP_397023965.1">
    <property type="nucleotide sequence ID" value="NZ_JBITMB010000006.1"/>
</dbReference>
<dbReference type="InterPro" id="IPR000719">
    <property type="entry name" value="Prot_kinase_dom"/>
</dbReference>
<dbReference type="NCBIfam" id="NF038151">
    <property type="entry name" value="lanthi_synth_III"/>
    <property type="match status" value="1"/>
</dbReference>
<feature type="region of interest" description="Disordered" evidence="1">
    <location>
        <begin position="471"/>
        <end position="528"/>
    </location>
</feature>
<dbReference type="InterPro" id="IPR058053">
    <property type="entry name" value="RamC_C"/>
</dbReference>
<protein>
    <submittedName>
        <fullName evidence="3">Class III lanthionine synthetase LanKC</fullName>
    </submittedName>
</protein>
<keyword evidence="4" id="KW-1185">Reference proteome</keyword>
<dbReference type="SUPFAM" id="SSF158745">
    <property type="entry name" value="LanC-like"/>
    <property type="match status" value="1"/>
</dbReference>